<reference evidence="2" key="1">
    <citation type="submission" date="2023-07" db="EMBL/GenBank/DDBJ databases">
        <title>A draft genome of Kazachstania heterogenica Y-27499.</title>
        <authorList>
            <person name="Donic C."/>
            <person name="Kralova J.S."/>
            <person name="Fidel L."/>
            <person name="Ben-Dor S."/>
            <person name="Jung S."/>
        </authorList>
    </citation>
    <scope>NUCLEOTIDE SEQUENCE [LARGE SCALE GENOMIC DNA]</scope>
    <source>
        <strain evidence="2">Y27499</strain>
    </source>
</reference>
<dbReference type="GO" id="GO:0005634">
    <property type="term" value="C:nucleus"/>
    <property type="evidence" value="ECO:0007669"/>
    <property type="project" value="InterPro"/>
</dbReference>
<sequence>MDILAHCRIYPISQYITIPRHKEPIAHNGLVHIILDEIKNKSYQWIHQRKELATTETSSSNRPTCKLTLVIDLLNVWGDNVRNQDRAEDQLRKTDIHIIKDSKYIKFQNLIAFLDNEILMGQYLFDNYKDMVLYGIIIDNLSIYSFDPENLKLFNKLCKVLERIQFKYGCWVKTISFKDATGMSKYPTRIPLYYLNNMETILVYDNNKFHQLK</sequence>
<organism evidence="1 2">
    <name type="scientific">Arxiozyma heterogenica</name>
    <dbReference type="NCBI Taxonomy" id="278026"/>
    <lineage>
        <taxon>Eukaryota</taxon>
        <taxon>Fungi</taxon>
        <taxon>Dikarya</taxon>
        <taxon>Ascomycota</taxon>
        <taxon>Saccharomycotina</taxon>
        <taxon>Saccharomycetes</taxon>
        <taxon>Saccharomycetales</taxon>
        <taxon>Saccharomycetaceae</taxon>
        <taxon>Arxiozyma</taxon>
    </lineage>
</organism>
<gene>
    <name evidence="1" type="ORF">RI543_002145</name>
</gene>
<name>A0AAN7ZSN0_9SACH</name>
<dbReference type="Pfam" id="PF16836">
    <property type="entry name" value="PSY3"/>
    <property type="match status" value="1"/>
</dbReference>
<keyword evidence="2" id="KW-1185">Reference proteome</keyword>
<dbReference type="Proteomes" id="UP001306508">
    <property type="component" value="Unassembled WGS sequence"/>
</dbReference>
<dbReference type="InterPro" id="IPR027417">
    <property type="entry name" value="P-loop_NTPase"/>
</dbReference>
<dbReference type="GO" id="GO:0097196">
    <property type="term" value="C:Shu complex"/>
    <property type="evidence" value="ECO:0007669"/>
    <property type="project" value="InterPro"/>
</dbReference>
<dbReference type="AlphaFoldDB" id="A0AAN7ZSN0"/>
<evidence type="ECO:0000313" key="2">
    <source>
        <dbReference type="Proteomes" id="UP001306508"/>
    </source>
</evidence>
<proteinExistence type="predicted"/>
<protein>
    <submittedName>
        <fullName evidence="1">Uncharacterized protein</fullName>
    </submittedName>
</protein>
<dbReference type="Gene3D" id="3.40.50.300">
    <property type="entry name" value="P-loop containing nucleotide triphosphate hydrolases"/>
    <property type="match status" value="1"/>
</dbReference>
<dbReference type="InterPro" id="IPR031779">
    <property type="entry name" value="Psy3"/>
</dbReference>
<accession>A0AAN7ZSN0</accession>
<dbReference type="GO" id="GO:0000725">
    <property type="term" value="P:recombinational repair"/>
    <property type="evidence" value="ECO:0007669"/>
    <property type="project" value="InterPro"/>
</dbReference>
<comment type="caution">
    <text evidence="1">The sequence shown here is derived from an EMBL/GenBank/DDBJ whole genome shotgun (WGS) entry which is preliminary data.</text>
</comment>
<dbReference type="EMBL" id="JAWIZZ010000041">
    <property type="protein sequence ID" value="KAK5780389.1"/>
    <property type="molecule type" value="Genomic_DNA"/>
</dbReference>
<evidence type="ECO:0000313" key="1">
    <source>
        <dbReference type="EMBL" id="KAK5780389.1"/>
    </source>
</evidence>